<dbReference type="AlphaFoldDB" id="A0A9K3NNE2"/>
<name>A0A9K3NNE2_HELAN</name>
<evidence type="ECO:0000313" key="2">
    <source>
        <dbReference type="Proteomes" id="UP000215914"/>
    </source>
</evidence>
<organism evidence="1 2">
    <name type="scientific">Helianthus annuus</name>
    <name type="common">Common sunflower</name>
    <dbReference type="NCBI Taxonomy" id="4232"/>
    <lineage>
        <taxon>Eukaryota</taxon>
        <taxon>Viridiplantae</taxon>
        <taxon>Streptophyta</taxon>
        <taxon>Embryophyta</taxon>
        <taxon>Tracheophyta</taxon>
        <taxon>Spermatophyta</taxon>
        <taxon>Magnoliopsida</taxon>
        <taxon>eudicotyledons</taxon>
        <taxon>Gunneridae</taxon>
        <taxon>Pentapetalae</taxon>
        <taxon>asterids</taxon>
        <taxon>campanulids</taxon>
        <taxon>Asterales</taxon>
        <taxon>Asteraceae</taxon>
        <taxon>Asteroideae</taxon>
        <taxon>Heliantheae alliance</taxon>
        <taxon>Heliantheae</taxon>
        <taxon>Helianthus</taxon>
    </lineage>
</organism>
<dbReference type="Proteomes" id="UP000215914">
    <property type="component" value="Unassembled WGS sequence"/>
</dbReference>
<accession>A0A9K3NNE2</accession>
<keyword evidence="2" id="KW-1185">Reference proteome</keyword>
<evidence type="ECO:0000313" key="1">
    <source>
        <dbReference type="EMBL" id="KAF5806150.1"/>
    </source>
</evidence>
<sequence>MHSRQIIVLLSSIRSRKPLIPHLYRLVIKVLVFFKRDTRVAYTS</sequence>
<dbReference type="EMBL" id="MNCJ02000320">
    <property type="protein sequence ID" value="KAF5806150.1"/>
    <property type="molecule type" value="Genomic_DNA"/>
</dbReference>
<protein>
    <submittedName>
        <fullName evidence="1">Uncharacterized protein</fullName>
    </submittedName>
</protein>
<gene>
    <name evidence="1" type="ORF">HanXRQr2_Chr05g0217951</name>
</gene>
<proteinExistence type="predicted"/>
<dbReference type="Gramene" id="mRNA:HanXRQr2_Chr05g0217951">
    <property type="protein sequence ID" value="mRNA:HanXRQr2_Chr05g0217951"/>
    <property type="gene ID" value="HanXRQr2_Chr05g0217951"/>
</dbReference>
<reference evidence="1" key="1">
    <citation type="journal article" date="2017" name="Nature">
        <title>The sunflower genome provides insights into oil metabolism, flowering and Asterid evolution.</title>
        <authorList>
            <person name="Badouin H."/>
            <person name="Gouzy J."/>
            <person name="Grassa C.J."/>
            <person name="Murat F."/>
            <person name="Staton S.E."/>
            <person name="Cottret L."/>
            <person name="Lelandais-Briere C."/>
            <person name="Owens G.L."/>
            <person name="Carrere S."/>
            <person name="Mayjonade B."/>
            <person name="Legrand L."/>
            <person name="Gill N."/>
            <person name="Kane N.C."/>
            <person name="Bowers J.E."/>
            <person name="Hubner S."/>
            <person name="Bellec A."/>
            <person name="Berard A."/>
            <person name="Berges H."/>
            <person name="Blanchet N."/>
            <person name="Boniface M.C."/>
            <person name="Brunel D."/>
            <person name="Catrice O."/>
            <person name="Chaidir N."/>
            <person name="Claudel C."/>
            <person name="Donnadieu C."/>
            <person name="Faraut T."/>
            <person name="Fievet G."/>
            <person name="Helmstetter N."/>
            <person name="King M."/>
            <person name="Knapp S.J."/>
            <person name="Lai Z."/>
            <person name="Le Paslier M.C."/>
            <person name="Lippi Y."/>
            <person name="Lorenzon L."/>
            <person name="Mandel J.R."/>
            <person name="Marage G."/>
            <person name="Marchand G."/>
            <person name="Marquand E."/>
            <person name="Bret-Mestries E."/>
            <person name="Morien E."/>
            <person name="Nambeesan S."/>
            <person name="Nguyen T."/>
            <person name="Pegot-Espagnet P."/>
            <person name="Pouilly N."/>
            <person name="Raftis F."/>
            <person name="Sallet E."/>
            <person name="Schiex T."/>
            <person name="Thomas J."/>
            <person name="Vandecasteele C."/>
            <person name="Vares D."/>
            <person name="Vear F."/>
            <person name="Vautrin S."/>
            <person name="Crespi M."/>
            <person name="Mangin B."/>
            <person name="Burke J.M."/>
            <person name="Salse J."/>
            <person name="Munos S."/>
            <person name="Vincourt P."/>
            <person name="Rieseberg L.H."/>
            <person name="Langlade N.B."/>
        </authorList>
    </citation>
    <scope>NUCLEOTIDE SEQUENCE</scope>
    <source>
        <tissue evidence="1">Leaves</tissue>
    </source>
</reference>
<comment type="caution">
    <text evidence="1">The sequence shown here is derived from an EMBL/GenBank/DDBJ whole genome shotgun (WGS) entry which is preliminary data.</text>
</comment>
<reference evidence="1" key="2">
    <citation type="submission" date="2020-06" db="EMBL/GenBank/DDBJ databases">
        <title>Helianthus annuus Genome sequencing and assembly Release 2.</title>
        <authorList>
            <person name="Gouzy J."/>
            <person name="Langlade N."/>
            <person name="Munos S."/>
        </authorList>
    </citation>
    <scope>NUCLEOTIDE SEQUENCE</scope>
    <source>
        <tissue evidence="1">Leaves</tissue>
    </source>
</reference>